<keyword evidence="1" id="KW-0067">ATP-binding</keyword>
<dbReference type="Gene3D" id="3.30.470.20">
    <property type="entry name" value="ATP-grasp fold, B domain"/>
    <property type="match status" value="1"/>
</dbReference>
<reference evidence="3" key="1">
    <citation type="journal article" date="2020" name="J. ISSAAS">
        <title>Lactobacilli and other gastrointestinal microbiota of Peromyscus leucopus, reservoir host for agents of Lyme disease and other zoonoses in North America.</title>
        <authorList>
            <person name="Milovic A."/>
            <person name="Bassam K."/>
            <person name="Shao H."/>
            <person name="Chatzistamou I."/>
            <person name="Tufts D.M."/>
            <person name="Diuk-Wasser M."/>
            <person name="Barbour A.G."/>
        </authorList>
    </citation>
    <scope>NUCLEOTIDE SEQUENCE</scope>
    <source>
        <strain evidence="3">LL90</strain>
    </source>
</reference>
<dbReference type="GO" id="GO:0005524">
    <property type="term" value="F:ATP binding"/>
    <property type="evidence" value="ECO:0007669"/>
    <property type="project" value="UniProtKB-UniRule"/>
</dbReference>
<dbReference type="InterPro" id="IPR011761">
    <property type="entry name" value="ATP-grasp"/>
</dbReference>
<proteinExistence type="predicted"/>
<dbReference type="GO" id="GO:0046872">
    <property type="term" value="F:metal ion binding"/>
    <property type="evidence" value="ECO:0007669"/>
    <property type="project" value="InterPro"/>
</dbReference>
<dbReference type="SUPFAM" id="SSF56059">
    <property type="entry name" value="Glutathione synthetase ATP-binding domain-like"/>
    <property type="match status" value="1"/>
</dbReference>
<gene>
    <name evidence="3" type="ORF">PlAlph_5950</name>
</gene>
<protein>
    <recommendedName>
        <fullName evidence="2">ATP-grasp domain-containing protein</fullName>
    </recommendedName>
</protein>
<accession>A0A6G8F370</accession>
<sequence>MFAPLCTETKEIFENAVKTLSEKGTLFVMPAFYPQRGGILQEVVSLGGKAVIAGGAPQQQLFDGITQYSPGYDTTGISETAKEIYKIVRAIPDEAVRGKDVALFVEAPVARHWSNNMRIKKANIVSSNEQNLRSFFEEKTNLEKILKTAGLEDCFIPSEVVVSEKLTSKDMAQLYEKYKGATGKVVLQSCGAENVESGGGKGTSIVSNSEEFCQTIVQHTGHVKVASFIEGCCSNVSMFVGNRLPDKDGTGVVKGELLPQDNAFAPETLDILLQRGAELGIQDKDILVLATRGTLKAVGDKNLTKSSSNGVGNALGHNFSDDINDKIFEISQKLGMLMGKCGKVGLCGADLMIDQNNHVWINEVNDRQQGPTEQLSLDAESAGLVGIHRLAFIANYADCSHPRVQKLFYQLQQVSGKMYAQSLQSDGSFYIKMMGKQAGNATAQIDLEPGIYAVRKQKDGSWKWDFSKKYATAPNIDLKNDEIYLKLSGVSLHKGQTVPSGAQILRIVGKAKNGSSPFQMNGAKVSLNEKWRPITDSLYASMFGAQYNRQFTLAAIRQGSSRE</sequence>
<keyword evidence="1" id="KW-0547">Nucleotide-binding</keyword>
<evidence type="ECO:0000313" key="3">
    <source>
        <dbReference type="EMBL" id="QIM10703.1"/>
    </source>
</evidence>
<name>A0A6G8F370_9PROT</name>
<dbReference type="AlphaFoldDB" id="A0A6G8F370"/>
<dbReference type="PROSITE" id="PS50975">
    <property type="entry name" value="ATP_GRASP"/>
    <property type="match status" value="1"/>
</dbReference>
<evidence type="ECO:0000259" key="2">
    <source>
        <dbReference type="PROSITE" id="PS50975"/>
    </source>
</evidence>
<organism evidence="3">
    <name type="scientific">uncultured Alphaproteobacteria bacterium</name>
    <dbReference type="NCBI Taxonomy" id="91750"/>
    <lineage>
        <taxon>Bacteria</taxon>
        <taxon>Pseudomonadati</taxon>
        <taxon>Pseudomonadota</taxon>
        <taxon>Alphaproteobacteria</taxon>
        <taxon>environmental samples</taxon>
    </lineage>
</organism>
<evidence type="ECO:0000256" key="1">
    <source>
        <dbReference type="PROSITE-ProRule" id="PRU00409"/>
    </source>
</evidence>
<feature type="domain" description="ATP-grasp" evidence="2">
    <location>
        <begin position="320"/>
        <end position="398"/>
    </location>
</feature>
<dbReference type="EMBL" id="MN990732">
    <property type="protein sequence ID" value="QIM10703.1"/>
    <property type="molecule type" value="Genomic_DNA"/>
</dbReference>